<gene>
    <name evidence="3" type="ORF">GGQ67_003879</name>
</gene>
<reference evidence="3 4" key="1">
    <citation type="submission" date="2020-08" db="EMBL/GenBank/DDBJ databases">
        <title>Genomic Encyclopedia of Type Strains, Phase IV (KMG-IV): sequencing the most valuable type-strain genomes for metagenomic binning, comparative biology and taxonomic classification.</title>
        <authorList>
            <person name="Goeker M."/>
        </authorList>
    </citation>
    <scope>NUCLEOTIDE SEQUENCE [LARGE SCALE GENOMIC DNA]</scope>
    <source>
        <strain evidence="3 4">DSM 26575</strain>
    </source>
</reference>
<dbReference type="Proteomes" id="UP000582090">
    <property type="component" value="Unassembled WGS sequence"/>
</dbReference>
<feature type="compositionally biased region" description="Polar residues" evidence="1">
    <location>
        <begin position="22"/>
        <end position="38"/>
    </location>
</feature>
<feature type="chain" id="PRO_5031210848" description="Proteophosphoglycan ppg4" evidence="2">
    <location>
        <begin position="22"/>
        <end position="116"/>
    </location>
</feature>
<comment type="caution">
    <text evidence="3">The sequence shown here is derived from an EMBL/GenBank/DDBJ whole genome shotgun (WGS) entry which is preliminary data.</text>
</comment>
<name>A0A7W6CU08_9HYPH</name>
<sequence>MKAKLIAASILALGLAGGAMAQSNPSPSGSTIGNSTVDSGGGANPDAPNTTGTSPTVVDPTATYSTTPGTMNAGPNTNTTGTVDRTRCPPRPMPGSTAAQGGNSGASQSEACPDIQ</sequence>
<evidence type="ECO:0000313" key="3">
    <source>
        <dbReference type="EMBL" id="MBB3966194.1"/>
    </source>
</evidence>
<feature type="compositionally biased region" description="Polar residues" evidence="1">
    <location>
        <begin position="47"/>
        <end position="83"/>
    </location>
</feature>
<evidence type="ECO:0000313" key="4">
    <source>
        <dbReference type="Proteomes" id="UP000582090"/>
    </source>
</evidence>
<protein>
    <recommendedName>
        <fullName evidence="5">Proteophosphoglycan ppg4</fullName>
    </recommendedName>
</protein>
<feature type="region of interest" description="Disordered" evidence="1">
    <location>
        <begin position="18"/>
        <end position="116"/>
    </location>
</feature>
<accession>A0A7W6CU08</accession>
<dbReference type="AlphaFoldDB" id="A0A7W6CU08"/>
<keyword evidence="4" id="KW-1185">Reference proteome</keyword>
<feature type="compositionally biased region" description="Polar residues" evidence="1">
    <location>
        <begin position="97"/>
        <end position="110"/>
    </location>
</feature>
<evidence type="ECO:0000256" key="1">
    <source>
        <dbReference type="SAM" id="MobiDB-lite"/>
    </source>
</evidence>
<organism evidence="3 4">
    <name type="scientific">Rhizobium metallidurans</name>
    <dbReference type="NCBI Taxonomy" id="1265931"/>
    <lineage>
        <taxon>Bacteria</taxon>
        <taxon>Pseudomonadati</taxon>
        <taxon>Pseudomonadota</taxon>
        <taxon>Alphaproteobacteria</taxon>
        <taxon>Hyphomicrobiales</taxon>
        <taxon>Rhizobiaceae</taxon>
        <taxon>Rhizobium/Agrobacterium group</taxon>
        <taxon>Rhizobium</taxon>
    </lineage>
</organism>
<keyword evidence="2" id="KW-0732">Signal</keyword>
<dbReference type="EMBL" id="JACIDW010000015">
    <property type="protein sequence ID" value="MBB3966194.1"/>
    <property type="molecule type" value="Genomic_DNA"/>
</dbReference>
<feature type="signal peptide" evidence="2">
    <location>
        <begin position="1"/>
        <end position="21"/>
    </location>
</feature>
<evidence type="ECO:0000256" key="2">
    <source>
        <dbReference type="SAM" id="SignalP"/>
    </source>
</evidence>
<proteinExistence type="predicted"/>
<dbReference type="RefSeq" id="WP_183901697.1">
    <property type="nucleotide sequence ID" value="NZ_JACIDW010000015.1"/>
</dbReference>
<evidence type="ECO:0008006" key="5">
    <source>
        <dbReference type="Google" id="ProtNLM"/>
    </source>
</evidence>